<keyword evidence="1" id="KW-0175">Coiled coil</keyword>
<evidence type="ECO:0000313" key="3">
    <source>
        <dbReference type="Proteomes" id="UP000184012"/>
    </source>
</evidence>
<sequence>METQPYTITRYSLIPSSSFNEQLTFNLEKGGAFSKEQAFEQAIFELEKNIHKDIYIERDDTKIHYMLYFSERLGKDTVVLQFAKEKTIVLNKVTESKIEAQETPDFPNTSIIINLKKQYCFIQENRKLSSSINSIASAFSKCMNKLFDELYLFIIIEIELITSAANFWNIVKENDGYISYAEFQLISPNFLGMDYETTEMLKVYQEANNNEKLTIGFENSKGKLKLFTEWIQELIKYISNGCGIWRLKVKGKRPTITSENNPISIQLPDSSDISDKEAQKVLDDALAKIERIENENKIKNKESDDSN</sequence>
<dbReference type="RefSeq" id="WP_073383060.1">
    <property type="nucleotide sequence ID" value="NZ_FRBP01000008.1"/>
</dbReference>
<name>A0AB74F1F3_9FIRM</name>
<organism evidence="2 3">
    <name type="scientific">Eubacterium callanderi</name>
    <dbReference type="NCBI Taxonomy" id="53442"/>
    <lineage>
        <taxon>Bacteria</taxon>
        <taxon>Bacillati</taxon>
        <taxon>Bacillota</taxon>
        <taxon>Clostridia</taxon>
        <taxon>Eubacteriales</taxon>
        <taxon>Eubacteriaceae</taxon>
        <taxon>Eubacterium</taxon>
    </lineage>
</organism>
<reference evidence="2 3" key="1">
    <citation type="submission" date="2016-11" db="EMBL/GenBank/DDBJ databases">
        <authorList>
            <person name="Varghese N."/>
            <person name="Submissions S."/>
        </authorList>
    </citation>
    <scope>NUCLEOTIDE SEQUENCE [LARGE SCALE GENOMIC DNA]</scope>
    <source>
        <strain evidence="2 3">FD</strain>
    </source>
</reference>
<protein>
    <submittedName>
        <fullName evidence="2">Uncharacterized protein</fullName>
    </submittedName>
</protein>
<feature type="coiled-coil region" evidence="1">
    <location>
        <begin position="275"/>
        <end position="302"/>
    </location>
</feature>
<dbReference type="Proteomes" id="UP000184012">
    <property type="component" value="Unassembled WGS sequence"/>
</dbReference>
<dbReference type="EMBL" id="FRBP01000008">
    <property type="protein sequence ID" value="SHL87924.1"/>
    <property type="molecule type" value="Genomic_DNA"/>
</dbReference>
<dbReference type="AlphaFoldDB" id="A0AB74F1F3"/>
<evidence type="ECO:0000256" key="1">
    <source>
        <dbReference type="SAM" id="Coils"/>
    </source>
</evidence>
<evidence type="ECO:0000313" key="2">
    <source>
        <dbReference type="EMBL" id="SHL87924.1"/>
    </source>
</evidence>
<accession>A0AB74F1F3</accession>
<proteinExistence type="predicted"/>
<gene>
    <name evidence="2" type="ORF">SAMN04515649_108241</name>
</gene>
<comment type="caution">
    <text evidence="2">The sequence shown here is derived from an EMBL/GenBank/DDBJ whole genome shotgun (WGS) entry which is preliminary data.</text>
</comment>